<accession>A0A2T6B0S2</accession>
<dbReference type="InterPro" id="IPR036291">
    <property type="entry name" value="NAD(P)-bd_dom_sf"/>
</dbReference>
<dbReference type="EMBL" id="QBKN01000006">
    <property type="protein sequence ID" value="PTX49689.1"/>
    <property type="molecule type" value="Genomic_DNA"/>
</dbReference>
<evidence type="ECO:0000259" key="3">
    <source>
        <dbReference type="Pfam" id="PF01408"/>
    </source>
</evidence>
<evidence type="ECO:0000313" key="6">
    <source>
        <dbReference type="Proteomes" id="UP000244069"/>
    </source>
</evidence>
<dbReference type="InterPro" id="IPR055170">
    <property type="entry name" value="GFO_IDH_MocA-like_dom"/>
</dbReference>
<evidence type="ECO:0000313" key="5">
    <source>
        <dbReference type="EMBL" id="PTX49689.1"/>
    </source>
</evidence>
<gene>
    <name evidence="5" type="ORF">C8N44_10665</name>
</gene>
<dbReference type="OrthoDB" id="9792935at2"/>
<dbReference type="SUPFAM" id="SSF55347">
    <property type="entry name" value="Glyceraldehyde-3-phosphate dehydrogenase-like, C-terminal domain"/>
    <property type="match status" value="1"/>
</dbReference>
<dbReference type="Pfam" id="PF01408">
    <property type="entry name" value="GFO_IDH_MocA"/>
    <property type="match status" value="1"/>
</dbReference>
<keyword evidence="2" id="KW-0560">Oxidoreductase</keyword>
<dbReference type="Gene3D" id="3.30.360.10">
    <property type="entry name" value="Dihydrodipicolinate Reductase, domain 2"/>
    <property type="match status" value="1"/>
</dbReference>
<dbReference type="GO" id="GO:0000166">
    <property type="term" value="F:nucleotide binding"/>
    <property type="evidence" value="ECO:0007669"/>
    <property type="project" value="InterPro"/>
</dbReference>
<organism evidence="5 6">
    <name type="scientific">Allosediminivita pacifica</name>
    <dbReference type="NCBI Taxonomy" id="1267769"/>
    <lineage>
        <taxon>Bacteria</taxon>
        <taxon>Pseudomonadati</taxon>
        <taxon>Pseudomonadota</taxon>
        <taxon>Alphaproteobacteria</taxon>
        <taxon>Rhodobacterales</taxon>
        <taxon>Paracoccaceae</taxon>
        <taxon>Allosediminivita</taxon>
    </lineage>
</organism>
<dbReference type="AlphaFoldDB" id="A0A2T6B0S2"/>
<evidence type="ECO:0000256" key="2">
    <source>
        <dbReference type="ARBA" id="ARBA00023002"/>
    </source>
</evidence>
<evidence type="ECO:0000259" key="4">
    <source>
        <dbReference type="Pfam" id="PF22725"/>
    </source>
</evidence>
<dbReference type="RefSeq" id="WP_107975308.1">
    <property type="nucleotide sequence ID" value="NZ_BMEZ01000006.1"/>
</dbReference>
<comment type="caution">
    <text evidence="5">The sequence shown here is derived from an EMBL/GenBank/DDBJ whole genome shotgun (WGS) entry which is preliminary data.</text>
</comment>
<dbReference type="Gene3D" id="3.40.50.720">
    <property type="entry name" value="NAD(P)-binding Rossmann-like Domain"/>
    <property type="match status" value="1"/>
</dbReference>
<feature type="domain" description="Gfo/Idh/MocA-like oxidoreductase N-terminal" evidence="3">
    <location>
        <begin position="6"/>
        <end position="120"/>
    </location>
</feature>
<feature type="domain" description="GFO/IDH/MocA-like oxidoreductase" evidence="4">
    <location>
        <begin position="132"/>
        <end position="246"/>
    </location>
</feature>
<evidence type="ECO:0000256" key="1">
    <source>
        <dbReference type="ARBA" id="ARBA00010928"/>
    </source>
</evidence>
<dbReference type="Pfam" id="PF22725">
    <property type="entry name" value="GFO_IDH_MocA_C3"/>
    <property type="match status" value="1"/>
</dbReference>
<dbReference type="Proteomes" id="UP000244069">
    <property type="component" value="Unassembled WGS sequence"/>
</dbReference>
<dbReference type="GO" id="GO:0016491">
    <property type="term" value="F:oxidoreductase activity"/>
    <property type="evidence" value="ECO:0007669"/>
    <property type="project" value="UniProtKB-KW"/>
</dbReference>
<dbReference type="PANTHER" id="PTHR22604">
    <property type="entry name" value="OXIDOREDUCTASES"/>
    <property type="match status" value="1"/>
</dbReference>
<dbReference type="InterPro" id="IPR000683">
    <property type="entry name" value="Gfo/Idh/MocA-like_OxRdtase_N"/>
</dbReference>
<reference evidence="5 6" key="1">
    <citation type="submission" date="2018-04" db="EMBL/GenBank/DDBJ databases">
        <title>Genomic Encyclopedia of Archaeal and Bacterial Type Strains, Phase II (KMG-II): from individual species to whole genera.</title>
        <authorList>
            <person name="Goeker M."/>
        </authorList>
    </citation>
    <scope>NUCLEOTIDE SEQUENCE [LARGE SCALE GENOMIC DNA]</scope>
    <source>
        <strain evidence="5 6">DSM 29329</strain>
    </source>
</reference>
<name>A0A2T6B0S2_9RHOB</name>
<dbReference type="SUPFAM" id="SSF51735">
    <property type="entry name" value="NAD(P)-binding Rossmann-fold domains"/>
    <property type="match status" value="1"/>
</dbReference>
<protein>
    <submittedName>
        <fullName evidence="5">Putative dehydrogenase</fullName>
    </submittedName>
</protein>
<sequence>MTRQCRWGIMATGGIADKFVSDLMTAGLPVAAAGSRSGSKAQAFAEAHGIPAAHGSYEALVGDPNVDVVYVATPHPFHLEGARLALEAGKHVLIEKPLAMNGRQARELAELAEAKGLFLMEAMWTRFLPHMVRLREIIAEGTLGQIRSLRADHSQALPDDPGHRLNDKALGGGALLDLGIYPVSFAWDVLGAPEEVHAVGRFKETGADAGVEIVMRHGGGALSQMSCASDFAGPNTAQIVGEKAIVEIDAVWYTPSRLRVVSHDGAVLEEFDTRPEGRGMECQALAVQEAVLGGRTSDPRMRPAQTVQIMETMDRIRAEIGLSYEADTAG</sequence>
<dbReference type="InterPro" id="IPR050984">
    <property type="entry name" value="Gfo/Idh/MocA_domain"/>
</dbReference>
<proteinExistence type="inferred from homology"/>
<dbReference type="PANTHER" id="PTHR22604:SF105">
    <property type="entry name" value="TRANS-1,2-DIHYDROBENZENE-1,2-DIOL DEHYDROGENASE"/>
    <property type="match status" value="1"/>
</dbReference>
<comment type="similarity">
    <text evidence="1">Belongs to the Gfo/Idh/MocA family.</text>
</comment>
<keyword evidence="6" id="KW-1185">Reference proteome</keyword>